<gene>
    <name evidence="1" type="ORF">BaRGS_00037418</name>
</gene>
<evidence type="ECO:0000313" key="1">
    <source>
        <dbReference type="EMBL" id="KAK7466048.1"/>
    </source>
</evidence>
<dbReference type="Proteomes" id="UP001519460">
    <property type="component" value="Unassembled WGS sequence"/>
</dbReference>
<evidence type="ECO:0000313" key="2">
    <source>
        <dbReference type="Proteomes" id="UP001519460"/>
    </source>
</evidence>
<dbReference type="EMBL" id="JACVVK020000559">
    <property type="protein sequence ID" value="KAK7466048.1"/>
    <property type="molecule type" value="Genomic_DNA"/>
</dbReference>
<name>A0ABD0J977_9CAEN</name>
<accession>A0ABD0J977</accession>
<dbReference type="AlphaFoldDB" id="A0ABD0J977"/>
<keyword evidence="2" id="KW-1185">Reference proteome</keyword>
<sequence>MTVLCWWVLELRKPCVRSKAVFFRSTWTKPPFSHPPPPHKTADCHSDTRLFCDYDAQGVSQPGFKPNQNFCVLISEDLTRPCPHEEAVTKMKSPHKVGRNACHFRRISHTPVVVGCTAGARWSGIIFRSTSHYRESSANQCVAPSRDGGPAAVSLRGQSVGMSDHGIIMLVPGERGTKSC</sequence>
<protein>
    <submittedName>
        <fullName evidence="1">Uncharacterized protein</fullName>
    </submittedName>
</protein>
<organism evidence="1 2">
    <name type="scientific">Batillaria attramentaria</name>
    <dbReference type="NCBI Taxonomy" id="370345"/>
    <lineage>
        <taxon>Eukaryota</taxon>
        <taxon>Metazoa</taxon>
        <taxon>Spiralia</taxon>
        <taxon>Lophotrochozoa</taxon>
        <taxon>Mollusca</taxon>
        <taxon>Gastropoda</taxon>
        <taxon>Caenogastropoda</taxon>
        <taxon>Sorbeoconcha</taxon>
        <taxon>Cerithioidea</taxon>
        <taxon>Batillariidae</taxon>
        <taxon>Batillaria</taxon>
    </lineage>
</organism>
<proteinExistence type="predicted"/>
<reference evidence="1 2" key="1">
    <citation type="journal article" date="2023" name="Sci. Data">
        <title>Genome assembly of the Korean intertidal mud-creeper Batillaria attramentaria.</title>
        <authorList>
            <person name="Patra A.K."/>
            <person name="Ho P.T."/>
            <person name="Jun S."/>
            <person name="Lee S.J."/>
            <person name="Kim Y."/>
            <person name="Won Y.J."/>
        </authorList>
    </citation>
    <scope>NUCLEOTIDE SEQUENCE [LARGE SCALE GENOMIC DNA]</scope>
    <source>
        <strain evidence="1">Wonlab-2016</strain>
    </source>
</reference>
<comment type="caution">
    <text evidence="1">The sequence shown here is derived from an EMBL/GenBank/DDBJ whole genome shotgun (WGS) entry which is preliminary data.</text>
</comment>